<dbReference type="InterPro" id="IPR004148">
    <property type="entry name" value="BAR_dom"/>
</dbReference>
<feature type="domain" description="BAR" evidence="8">
    <location>
        <begin position="15"/>
        <end position="239"/>
    </location>
</feature>
<organism evidence="9 10">
    <name type="scientific">Polysphondylium violaceum</name>
    <dbReference type="NCBI Taxonomy" id="133409"/>
    <lineage>
        <taxon>Eukaryota</taxon>
        <taxon>Amoebozoa</taxon>
        <taxon>Evosea</taxon>
        <taxon>Eumycetozoa</taxon>
        <taxon>Dictyostelia</taxon>
        <taxon>Dictyosteliales</taxon>
        <taxon>Dictyosteliaceae</taxon>
        <taxon>Polysphondylium</taxon>
    </lineage>
</organism>
<keyword evidence="2 5" id="KW-0728">SH3 domain</keyword>
<evidence type="ECO:0000313" key="9">
    <source>
        <dbReference type="EMBL" id="KAF2073771.1"/>
    </source>
</evidence>
<dbReference type="SMART" id="SM00326">
    <property type="entry name" value="SH3"/>
    <property type="match status" value="1"/>
</dbReference>
<dbReference type="Proteomes" id="UP000695562">
    <property type="component" value="Unassembled WGS sequence"/>
</dbReference>
<feature type="compositionally biased region" description="Polar residues" evidence="6">
    <location>
        <begin position="267"/>
        <end position="278"/>
    </location>
</feature>
<keyword evidence="4" id="KW-0206">Cytoskeleton</keyword>
<dbReference type="AlphaFoldDB" id="A0A8J4USL8"/>
<protein>
    <recommendedName>
        <fullName evidence="11">SH3 domain-containing protein</fullName>
    </recommendedName>
</protein>
<dbReference type="GO" id="GO:0030036">
    <property type="term" value="P:actin cytoskeleton organization"/>
    <property type="evidence" value="ECO:0007669"/>
    <property type="project" value="UniProtKB-ARBA"/>
</dbReference>
<dbReference type="InterPro" id="IPR027267">
    <property type="entry name" value="AH/BAR_dom_sf"/>
</dbReference>
<dbReference type="FunFam" id="2.30.30.40:FF:000072">
    <property type="entry name" value="Unconventional Myosin IB"/>
    <property type="match status" value="1"/>
</dbReference>
<comment type="caution">
    <text evidence="9">The sequence shown here is derived from an EMBL/GenBank/DDBJ whole genome shotgun (WGS) entry which is preliminary data.</text>
</comment>
<dbReference type="GO" id="GO:0097320">
    <property type="term" value="P:plasma membrane tubulation"/>
    <property type="evidence" value="ECO:0007669"/>
    <property type="project" value="TreeGrafter"/>
</dbReference>
<evidence type="ECO:0008006" key="11">
    <source>
        <dbReference type="Google" id="ProtNLM"/>
    </source>
</evidence>
<evidence type="ECO:0000256" key="5">
    <source>
        <dbReference type="PROSITE-ProRule" id="PRU00192"/>
    </source>
</evidence>
<comment type="subcellular location">
    <subcellularLocation>
        <location evidence="1">Cytoplasm</location>
        <location evidence="1">Cytoskeleton</location>
    </subcellularLocation>
</comment>
<dbReference type="GO" id="GO:0015629">
    <property type="term" value="C:actin cytoskeleton"/>
    <property type="evidence" value="ECO:0007669"/>
    <property type="project" value="TreeGrafter"/>
</dbReference>
<dbReference type="PRINTS" id="PR00452">
    <property type="entry name" value="SH3DOMAIN"/>
</dbReference>
<keyword evidence="10" id="KW-1185">Reference proteome</keyword>
<dbReference type="SUPFAM" id="SSF50044">
    <property type="entry name" value="SH3-domain"/>
    <property type="match status" value="1"/>
</dbReference>
<dbReference type="Pfam" id="PF14604">
    <property type="entry name" value="SH3_9"/>
    <property type="match status" value="1"/>
</dbReference>
<dbReference type="GO" id="GO:0008092">
    <property type="term" value="F:cytoskeletal protein binding"/>
    <property type="evidence" value="ECO:0007669"/>
    <property type="project" value="UniProtKB-ARBA"/>
</dbReference>
<dbReference type="PROSITE" id="PS51021">
    <property type="entry name" value="BAR"/>
    <property type="match status" value="1"/>
</dbReference>
<dbReference type="EMBL" id="AJWJ01000183">
    <property type="protein sequence ID" value="KAF2073771.1"/>
    <property type="molecule type" value="Genomic_DNA"/>
</dbReference>
<evidence type="ECO:0000256" key="6">
    <source>
        <dbReference type="SAM" id="MobiDB-lite"/>
    </source>
</evidence>
<dbReference type="PANTHER" id="PTHR47174:SF3">
    <property type="entry name" value="BRIDGING INTEGRATOR 3"/>
    <property type="match status" value="1"/>
</dbReference>
<feature type="region of interest" description="Disordered" evidence="6">
    <location>
        <begin position="265"/>
        <end position="299"/>
    </location>
</feature>
<dbReference type="InterPro" id="IPR036028">
    <property type="entry name" value="SH3-like_dom_sf"/>
</dbReference>
<dbReference type="PROSITE" id="PS50002">
    <property type="entry name" value="SH3"/>
    <property type="match status" value="1"/>
</dbReference>
<sequence>MAAIKTSFARTKQMIFTKTGHSEETIDVEYHYEKERVFSVEERLAKIQKNTKKLNDLYKDLNEILTNISADACDLYDTQDQLWTPGSKLKDIAAGCSTKVADMNENLSGTYTKPLADYLSQHKEVKKRTEELTTRKIDMDRYKNEVGKLREKGAGSSSKAKLGPTEEKYRLCKEGYEQLHMELVNDLPLLYEDKSVFTSYLLASLVKNQARFYNGMSEEWSALPNLVSHIDEYGGRDHKSVITPVEKSSASINLRADPVFRDKGSIKTKSTPEYQTSSVDRDIHQPSNPSNLNVKHSPNPYYHPKTATALYDFAGQDATELSFNNGDVLTIHKSEGEWWEAELRGTRGYVPANYVKLN</sequence>
<evidence type="ECO:0000256" key="2">
    <source>
        <dbReference type="ARBA" id="ARBA00022443"/>
    </source>
</evidence>
<dbReference type="InterPro" id="IPR001452">
    <property type="entry name" value="SH3_domain"/>
</dbReference>
<dbReference type="OrthoDB" id="27423at2759"/>
<dbReference type="GO" id="GO:0006897">
    <property type="term" value="P:endocytosis"/>
    <property type="evidence" value="ECO:0007669"/>
    <property type="project" value="InterPro"/>
</dbReference>
<evidence type="ECO:0000313" key="10">
    <source>
        <dbReference type="Proteomes" id="UP000695562"/>
    </source>
</evidence>
<name>A0A8J4USL8_9MYCE</name>
<dbReference type="Gene3D" id="1.20.1270.60">
    <property type="entry name" value="Arfaptin homology (AH) domain/BAR domain"/>
    <property type="match status" value="1"/>
</dbReference>
<dbReference type="Pfam" id="PF03114">
    <property type="entry name" value="BAR"/>
    <property type="match status" value="1"/>
</dbReference>
<evidence type="ECO:0000259" key="8">
    <source>
        <dbReference type="PROSITE" id="PS51021"/>
    </source>
</evidence>
<dbReference type="CDD" id="cd07307">
    <property type="entry name" value="BAR"/>
    <property type="match status" value="1"/>
</dbReference>
<gene>
    <name evidence="9" type="ORF">CYY_004905</name>
</gene>
<proteinExistence type="predicted"/>
<dbReference type="Gene3D" id="2.30.30.40">
    <property type="entry name" value="SH3 Domains"/>
    <property type="match status" value="1"/>
</dbReference>
<accession>A0A8J4USL8</accession>
<evidence type="ECO:0000256" key="3">
    <source>
        <dbReference type="ARBA" id="ARBA00022490"/>
    </source>
</evidence>
<dbReference type="PANTHER" id="PTHR47174">
    <property type="entry name" value="BRIDGING INTEGRATOR 3"/>
    <property type="match status" value="1"/>
</dbReference>
<evidence type="ECO:0000256" key="1">
    <source>
        <dbReference type="ARBA" id="ARBA00004245"/>
    </source>
</evidence>
<reference evidence="9" key="1">
    <citation type="submission" date="2020-01" db="EMBL/GenBank/DDBJ databases">
        <title>Development of genomics and gene disruption for Polysphondylium violaceum indicates a role for the polyketide synthase stlB in stalk morphogenesis.</title>
        <authorList>
            <person name="Narita B."/>
            <person name="Kawabe Y."/>
            <person name="Kin K."/>
            <person name="Saito T."/>
            <person name="Gibbs R."/>
            <person name="Kuspa A."/>
            <person name="Muzny D."/>
            <person name="Queller D."/>
            <person name="Richards S."/>
            <person name="Strassman J."/>
            <person name="Sucgang R."/>
            <person name="Worley K."/>
            <person name="Schaap P."/>
        </authorList>
    </citation>
    <scope>NUCLEOTIDE SEQUENCE</scope>
    <source>
        <strain evidence="9">QSvi11</strain>
    </source>
</reference>
<dbReference type="CDD" id="cd00174">
    <property type="entry name" value="SH3"/>
    <property type="match status" value="1"/>
</dbReference>
<dbReference type="InterPro" id="IPR046982">
    <property type="entry name" value="BIN3/RVS161-like"/>
</dbReference>
<keyword evidence="3" id="KW-0963">Cytoplasm</keyword>
<dbReference type="SMART" id="SM00721">
    <property type="entry name" value="BAR"/>
    <property type="match status" value="1"/>
</dbReference>
<dbReference type="SUPFAM" id="SSF103657">
    <property type="entry name" value="BAR/IMD domain-like"/>
    <property type="match status" value="1"/>
</dbReference>
<evidence type="ECO:0000259" key="7">
    <source>
        <dbReference type="PROSITE" id="PS50002"/>
    </source>
</evidence>
<dbReference type="GO" id="GO:0008289">
    <property type="term" value="F:lipid binding"/>
    <property type="evidence" value="ECO:0007669"/>
    <property type="project" value="TreeGrafter"/>
</dbReference>
<dbReference type="GO" id="GO:0005737">
    <property type="term" value="C:cytoplasm"/>
    <property type="evidence" value="ECO:0007669"/>
    <property type="project" value="InterPro"/>
</dbReference>
<evidence type="ECO:0000256" key="4">
    <source>
        <dbReference type="ARBA" id="ARBA00023212"/>
    </source>
</evidence>
<dbReference type="GO" id="GO:0051666">
    <property type="term" value="P:actin cortical patch localization"/>
    <property type="evidence" value="ECO:0007669"/>
    <property type="project" value="InterPro"/>
</dbReference>
<feature type="domain" description="SH3" evidence="7">
    <location>
        <begin position="302"/>
        <end position="358"/>
    </location>
</feature>
<feature type="compositionally biased region" description="Polar residues" evidence="6">
    <location>
        <begin position="285"/>
        <end position="296"/>
    </location>
</feature>